<organism evidence="2 3">
    <name type="scientific">candidate division KSB3 bacterium</name>
    <dbReference type="NCBI Taxonomy" id="2044937"/>
    <lineage>
        <taxon>Bacteria</taxon>
        <taxon>candidate division KSB3</taxon>
    </lineage>
</organism>
<name>A0A9D5Q621_9BACT</name>
<reference evidence="2" key="1">
    <citation type="submission" date="2019-11" db="EMBL/GenBank/DDBJ databases">
        <title>Microbial mats filling the niche in hypersaline microbial mats.</title>
        <authorList>
            <person name="Wong H.L."/>
            <person name="Macleod F.I."/>
            <person name="White R.A. III"/>
            <person name="Burns B.P."/>
        </authorList>
    </citation>
    <scope>NUCLEOTIDE SEQUENCE</scope>
    <source>
        <strain evidence="2">Rbin_158</strain>
    </source>
</reference>
<proteinExistence type="predicted"/>
<feature type="domain" description="TPM" evidence="1">
    <location>
        <begin position="54"/>
        <end position="117"/>
    </location>
</feature>
<evidence type="ECO:0000313" key="2">
    <source>
        <dbReference type="EMBL" id="MBD3324822.1"/>
    </source>
</evidence>
<protein>
    <recommendedName>
        <fullName evidence="1">TPM domain-containing protein</fullName>
    </recommendedName>
</protein>
<evidence type="ECO:0000313" key="3">
    <source>
        <dbReference type="Proteomes" id="UP000649604"/>
    </source>
</evidence>
<sequence length="117" mass="13536">MLMEKPCMDRPEHTSRRASRRRFLSCVVVGAFVGLLLLLAEVAALEYPEPTSWVNDYARVLRQREQDTLDAVLEEFETTTSTQIFVAIQERIPGEMTIEEYAVELFERWQPGQEGQD</sequence>
<dbReference type="PANTHER" id="PTHR30373">
    <property type="entry name" value="UPF0603 PROTEIN YGCG"/>
    <property type="match status" value="1"/>
</dbReference>
<dbReference type="PANTHER" id="PTHR30373:SF2">
    <property type="entry name" value="UPF0603 PROTEIN YGCG"/>
    <property type="match status" value="1"/>
</dbReference>
<dbReference type="Pfam" id="PF04536">
    <property type="entry name" value="TPM_phosphatase"/>
    <property type="match status" value="1"/>
</dbReference>
<gene>
    <name evidence="2" type="ORF">GF339_09575</name>
</gene>
<dbReference type="AlphaFoldDB" id="A0A9D5Q621"/>
<dbReference type="Gene3D" id="3.10.310.50">
    <property type="match status" value="1"/>
</dbReference>
<evidence type="ECO:0000259" key="1">
    <source>
        <dbReference type="Pfam" id="PF04536"/>
    </source>
</evidence>
<comment type="caution">
    <text evidence="2">The sequence shown here is derived from an EMBL/GenBank/DDBJ whole genome shotgun (WGS) entry which is preliminary data.</text>
</comment>
<dbReference type="Proteomes" id="UP000649604">
    <property type="component" value="Unassembled WGS sequence"/>
</dbReference>
<dbReference type="EMBL" id="WJJP01000304">
    <property type="protein sequence ID" value="MBD3324822.1"/>
    <property type="molecule type" value="Genomic_DNA"/>
</dbReference>
<accession>A0A9D5Q621</accession>
<feature type="non-terminal residue" evidence="2">
    <location>
        <position position="117"/>
    </location>
</feature>
<dbReference type="InterPro" id="IPR007621">
    <property type="entry name" value="TPM_dom"/>
</dbReference>